<dbReference type="GO" id="GO:0008270">
    <property type="term" value="F:zinc ion binding"/>
    <property type="evidence" value="ECO:0007669"/>
    <property type="project" value="InterPro"/>
</dbReference>
<dbReference type="CDD" id="cd00067">
    <property type="entry name" value="GAL4"/>
    <property type="match status" value="1"/>
</dbReference>
<dbReference type="InterPro" id="IPR001138">
    <property type="entry name" value="Zn2Cys6_DnaBD"/>
</dbReference>
<dbReference type="EMBL" id="KZ826395">
    <property type="protein sequence ID" value="PYI02432.1"/>
    <property type="molecule type" value="Genomic_DNA"/>
</dbReference>
<dbReference type="Gene3D" id="4.10.240.10">
    <property type="entry name" value="Zn(2)-C6 fungal-type DNA-binding domain"/>
    <property type="match status" value="1"/>
</dbReference>
<keyword evidence="4" id="KW-0238">DNA-binding</keyword>
<dbReference type="GO" id="GO:0006351">
    <property type="term" value="P:DNA-templated transcription"/>
    <property type="evidence" value="ECO:0007669"/>
    <property type="project" value="InterPro"/>
</dbReference>
<keyword evidence="5" id="KW-0804">Transcription</keyword>
<dbReference type="PROSITE" id="PS00463">
    <property type="entry name" value="ZN2_CY6_FUNGAL_1"/>
    <property type="match status" value="1"/>
</dbReference>
<dbReference type="CDD" id="cd12148">
    <property type="entry name" value="fungal_TF_MHR"/>
    <property type="match status" value="1"/>
</dbReference>
<reference evidence="8 9" key="1">
    <citation type="submission" date="2018-02" db="EMBL/GenBank/DDBJ databases">
        <title>The genomes of Aspergillus section Nigri reveals drivers in fungal speciation.</title>
        <authorList>
            <consortium name="DOE Joint Genome Institute"/>
            <person name="Vesth T.C."/>
            <person name="Nybo J."/>
            <person name="Theobald S."/>
            <person name="Brandl J."/>
            <person name="Frisvad J.C."/>
            <person name="Nielsen K.F."/>
            <person name="Lyhne E.K."/>
            <person name="Kogle M.E."/>
            <person name="Kuo A."/>
            <person name="Riley R."/>
            <person name="Clum A."/>
            <person name="Nolan M."/>
            <person name="Lipzen A."/>
            <person name="Salamov A."/>
            <person name="Henrissat B."/>
            <person name="Wiebenga A."/>
            <person name="De vries R.P."/>
            <person name="Grigoriev I.V."/>
            <person name="Mortensen U.H."/>
            <person name="Andersen M.R."/>
            <person name="Baker S.E."/>
        </authorList>
    </citation>
    <scope>NUCLEOTIDE SEQUENCE [LARGE SCALE GENOMIC DNA]</scope>
    <source>
        <strain evidence="8 9">CBS 121057</strain>
    </source>
</reference>
<dbReference type="InterPro" id="IPR050815">
    <property type="entry name" value="TF_fung"/>
</dbReference>
<keyword evidence="2" id="KW-0479">Metal-binding</keyword>
<evidence type="ECO:0000313" key="8">
    <source>
        <dbReference type="EMBL" id="PYI02432.1"/>
    </source>
</evidence>
<proteinExistence type="predicted"/>
<sequence>MTWPGCSPRVCLTCKAGKRKCDKSLPTCSRCARLKVNCKYEVPYNASALPQPAVLHPETWISWLSNAYASFHHDPAPYRQHVETYFATIDNWLPILHKEAFIEGFRDRPFTLDFLLLMSMCLIVQRPDKQSPEGYMDNEQYHAVKHYFCHEVADSASSPSIRLVQAGVLLATYEYGHGMIDAAYNTIYSCISTSITLRIHCSEHPQDIELDSAWRHQTEGLRVWWAVVISERIFCLSNPTSYRLPITRVRNESTYLSDLDISEGKSDKRDIATGETSLEANFYRQFQASVLIGRVLELICDPPQAPDQIRSRVRVLDLQLRRAIEINLGAENSRLNSVSEALAMNRSSLVILHQWNRDSSQTSQCSETTSQSHMVIESMTTLMMDTVHDFLPRIYSGWPKSHHPHGAQPVYLAALALLLKQGSPKRRTDLGALKEMLRLQSRRWSVAGIYNILCVRWPTDLLAANYLEDLNKCPSF</sequence>
<dbReference type="InterPro" id="IPR007219">
    <property type="entry name" value="XnlR_reg_dom"/>
</dbReference>
<feature type="domain" description="Zn(2)-C6 fungal-type" evidence="7">
    <location>
        <begin position="10"/>
        <end position="40"/>
    </location>
</feature>
<dbReference type="Pfam" id="PF00172">
    <property type="entry name" value="Zn_clus"/>
    <property type="match status" value="1"/>
</dbReference>
<protein>
    <recommendedName>
        <fullName evidence="7">Zn(2)-C6 fungal-type domain-containing protein</fullName>
    </recommendedName>
</protein>
<gene>
    <name evidence="8" type="ORF">BO78DRAFT_325200</name>
</gene>
<dbReference type="PANTHER" id="PTHR47338:SF20">
    <property type="entry name" value="ZN(II)2CYS6 TRANSCRIPTION FACTOR (EUROFUNG)"/>
    <property type="match status" value="1"/>
</dbReference>
<keyword evidence="6" id="KW-0539">Nucleus</keyword>
<dbReference type="AlphaFoldDB" id="A0A319DX73"/>
<dbReference type="Proteomes" id="UP000248423">
    <property type="component" value="Unassembled WGS sequence"/>
</dbReference>
<dbReference type="Pfam" id="PF04082">
    <property type="entry name" value="Fungal_trans"/>
    <property type="match status" value="1"/>
</dbReference>
<evidence type="ECO:0000256" key="4">
    <source>
        <dbReference type="ARBA" id="ARBA00023125"/>
    </source>
</evidence>
<dbReference type="PROSITE" id="PS50048">
    <property type="entry name" value="ZN2_CY6_FUNGAL_2"/>
    <property type="match status" value="1"/>
</dbReference>
<dbReference type="GO" id="GO:0000981">
    <property type="term" value="F:DNA-binding transcription factor activity, RNA polymerase II-specific"/>
    <property type="evidence" value="ECO:0007669"/>
    <property type="project" value="InterPro"/>
</dbReference>
<dbReference type="SUPFAM" id="SSF57701">
    <property type="entry name" value="Zn2/Cys6 DNA-binding domain"/>
    <property type="match status" value="1"/>
</dbReference>
<dbReference type="STRING" id="1448318.A0A319DX73"/>
<evidence type="ECO:0000256" key="2">
    <source>
        <dbReference type="ARBA" id="ARBA00022723"/>
    </source>
</evidence>
<evidence type="ECO:0000259" key="7">
    <source>
        <dbReference type="PROSITE" id="PS50048"/>
    </source>
</evidence>
<dbReference type="VEuPathDB" id="FungiDB:BO78DRAFT_325200"/>
<evidence type="ECO:0000313" key="9">
    <source>
        <dbReference type="Proteomes" id="UP000248423"/>
    </source>
</evidence>
<organism evidence="8 9">
    <name type="scientific">Aspergillus sclerotiicarbonarius (strain CBS 121057 / IBT 28362)</name>
    <dbReference type="NCBI Taxonomy" id="1448318"/>
    <lineage>
        <taxon>Eukaryota</taxon>
        <taxon>Fungi</taxon>
        <taxon>Dikarya</taxon>
        <taxon>Ascomycota</taxon>
        <taxon>Pezizomycotina</taxon>
        <taxon>Eurotiomycetes</taxon>
        <taxon>Eurotiomycetidae</taxon>
        <taxon>Eurotiales</taxon>
        <taxon>Aspergillaceae</taxon>
        <taxon>Aspergillus</taxon>
        <taxon>Aspergillus subgen. Circumdati</taxon>
    </lineage>
</organism>
<dbReference type="SMART" id="SM00066">
    <property type="entry name" value="GAL4"/>
    <property type="match status" value="1"/>
</dbReference>
<keyword evidence="9" id="KW-1185">Reference proteome</keyword>
<keyword evidence="3" id="KW-0805">Transcription regulation</keyword>
<dbReference type="GO" id="GO:0005634">
    <property type="term" value="C:nucleus"/>
    <property type="evidence" value="ECO:0007669"/>
    <property type="project" value="UniProtKB-SubCell"/>
</dbReference>
<accession>A0A319DX73</accession>
<evidence type="ECO:0000256" key="6">
    <source>
        <dbReference type="ARBA" id="ARBA00023242"/>
    </source>
</evidence>
<dbReference type="GO" id="GO:0003677">
    <property type="term" value="F:DNA binding"/>
    <property type="evidence" value="ECO:0007669"/>
    <property type="project" value="UniProtKB-KW"/>
</dbReference>
<evidence type="ECO:0000256" key="5">
    <source>
        <dbReference type="ARBA" id="ARBA00023163"/>
    </source>
</evidence>
<dbReference type="InterPro" id="IPR036864">
    <property type="entry name" value="Zn2-C6_fun-type_DNA-bd_sf"/>
</dbReference>
<name>A0A319DX73_ASPSB</name>
<evidence type="ECO:0000256" key="1">
    <source>
        <dbReference type="ARBA" id="ARBA00004123"/>
    </source>
</evidence>
<dbReference type="OrthoDB" id="270167at2759"/>
<comment type="subcellular location">
    <subcellularLocation>
        <location evidence="1">Nucleus</location>
    </subcellularLocation>
</comment>
<dbReference type="PANTHER" id="PTHR47338">
    <property type="entry name" value="ZN(II)2CYS6 TRANSCRIPTION FACTOR (EUROFUNG)-RELATED"/>
    <property type="match status" value="1"/>
</dbReference>
<evidence type="ECO:0000256" key="3">
    <source>
        <dbReference type="ARBA" id="ARBA00023015"/>
    </source>
</evidence>
<dbReference type="GO" id="GO:0009893">
    <property type="term" value="P:positive regulation of metabolic process"/>
    <property type="evidence" value="ECO:0007669"/>
    <property type="project" value="UniProtKB-ARBA"/>
</dbReference>